<dbReference type="InterPro" id="IPR011978">
    <property type="entry name" value="YgfB-like"/>
</dbReference>
<evidence type="ECO:0000313" key="3">
    <source>
        <dbReference type="Proteomes" id="UP001234343"/>
    </source>
</evidence>
<dbReference type="Pfam" id="PF03695">
    <property type="entry name" value="UPF0149"/>
    <property type="match status" value="1"/>
</dbReference>
<name>A0ABT7STR6_9ALTE</name>
<dbReference type="InterPro" id="IPR036255">
    <property type="entry name" value="YgfB-like_sf"/>
</dbReference>
<dbReference type="EMBL" id="JAUCBP010000002">
    <property type="protein sequence ID" value="MDM7859566.1"/>
    <property type="molecule type" value="Genomic_DNA"/>
</dbReference>
<evidence type="ECO:0000313" key="2">
    <source>
        <dbReference type="EMBL" id="MDM7859566.1"/>
    </source>
</evidence>
<dbReference type="SUPFAM" id="SSF101327">
    <property type="entry name" value="YgfB-like"/>
    <property type="match status" value="1"/>
</dbReference>
<dbReference type="Proteomes" id="UP001234343">
    <property type="component" value="Unassembled WGS sequence"/>
</dbReference>
<evidence type="ECO:0000256" key="1">
    <source>
        <dbReference type="ARBA" id="ARBA00038308"/>
    </source>
</evidence>
<dbReference type="PANTHER" id="PTHR37528:SF1">
    <property type="entry name" value="UPF0149 PROTEIN YGFB"/>
    <property type="match status" value="1"/>
</dbReference>
<sequence length="187" mass="20422">MSDLNYETFSALLAQNKVLADAAEIQGLMCGMMAGGMSLTDRNWLPAIADMFNAGESFGAELSQALQSVFDEVVQQMLDSDFALVLMLPDDAAPINERGAALIAFVQGFMTGFGLHQNDLTACSDDVKEALEDFSEIVKMEDQMTEDEESEQALFEVQEYVRVSAMLCFNELGQSPLDDSEAPPTVH</sequence>
<organism evidence="2 3">
    <name type="scientific">Alteromonas arenosi</name>
    <dbReference type="NCBI Taxonomy" id="3055817"/>
    <lineage>
        <taxon>Bacteria</taxon>
        <taxon>Pseudomonadati</taxon>
        <taxon>Pseudomonadota</taxon>
        <taxon>Gammaproteobacteria</taxon>
        <taxon>Alteromonadales</taxon>
        <taxon>Alteromonadaceae</taxon>
        <taxon>Alteromonas/Salinimonas group</taxon>
        <taxon>Alteromonas</taxon>
    </lineage>
</organism>
<dbReference type="Gene3D" id="1.20.120.740">
    <property type="entry name" value="YgfB uncharacterised protein family UPF0149, PF03695"/>
    <property type="match status" value="1"/>
</dbReference>
<comment type="similarity">
    <text evidence="1">Belongs to the UPF0149 family.</text>
</comment>
<proteinExistence type="inferred from homology"/>
<comment type="caution">
    <text evidence="2">The sequence shown here is derived from an EMBL/GenBank/DDBJ whole genome shotgun (WGS) entry which is preliminary data.</text>
</comment>
<dbReference type="PANTHER" id="PTHR37528">
    <property type="entry name" value="UPF0149 PROTEIN YGFB"/>
    <property type="match status" value="1"/>
</dbReference>
<accession>A0ABT7STR6</accession>
<protein>
    <submittedName>
        <fullName evidence="2">UPF0149 family protein</fullName>
    </submittedName>
</protein>
<keyword evidence="3" id="KW-1185">Reference proteome</keyword>
<gene>
    <name evidence="2" type="ORF">QTP81_02965</name>
</gene>
<dbReference type="NCBIfam" id="TIGR02292">
    <property type="entry name" value="ygfB_yecA"/>
    <property type="match status" value="1"/>
</dbReference>
<reference evidence="2 3" key="1">
    <citation type="submission" date="2023-06" db="EMBL/GenBank/DDBJ databases">
        <title>Alteromonas sp. ASW11-36 isolated from intertidal sand.</title>
        <authorList>
            <person name="Li Y."/>
        </authorList>
    </citation>
    <scope>NUCLEOTIDE SEQUENCE [LARGE SCALE GENOMIC DNA]</scope>
    <source>
        <strain evidence="2 3">ASW11-36</strain>
    </source>
</reference>